<feature type="domain" description="DUF7730" evidence="3">
    <location>
        <begin position="257"/>
        <end position="363"/>
    </location>
</feature>
<proteinExistence type="predicted"/>
<dbReference type="Proteomes" id="UP001175001">
    <property type="component" value="Unassembled WGS sequence"/>
</dbReference>
<keyword evidence="2" id="KW-0472">Membrane</keyword>
<evidence type="ECO:0000259" key="3">
    <source>
        <dbReference type="Pfam" id="PF24864"/>
    </source>
</evidence>
<dbReference type="InterPro" id="IPR056632">
    <property type="entry name" value="DUF7730"/>
</dbReference>
<dbReference type="EMBL" id="JAUJDW010000010">
    <property type="protein sequence ID" value="KAK0660537.1"/>
    <property type="molecule type" value="Genomic_DNA"/>
</dbReference>
<reference evidence="4" key="1">
    <citation type="submission" date="2023-06" db="EMBL/GenBank/DDBJ databases">
        <title>Multi-omics analyses reveal the molecular pathogenesis toolkit of Lasiodiplodia hormozganensis, a cross-kingdom pathogen.</title>
        <authorList>
            <person name="Felix C."/>
            <person name="Meneses R."/>
            <person name="Goncalves M.F.M."/>
            <person name="Tilleman L."/>
            <person name="Duarte A.S."/>
            <person name="Jorrin-Novo J.V."/>
            <person name="Van De Peer Y."/>
            <person name="Deforce D."/>
            <person name="Van Nieuwerburgh F."/>
            <person name="Esteves A.C."/>
            <person name="Alves A."/>
        </authorList>
    </citation>
    <scope>NUCLEOTIDE SEQUENCE</scope>
    <source>
        <strain evidence="4">CBS 339.90</strain>
    </source>
</reference>
<evidence type="ECO:0000313" key="4">
    <source>
        <dbReference type="EMBL" id="KAK0660537.1"/>
    </source>
</evidence>
<dbReference type="PANTHER" id="PTHR38790">
    <property type="entry name" value="2EXR DOMAIN-CONTAINING PROTEIN-RELATED"/>
    <property type="match status" value="1"/>
</dbReference>
<keyword evidence="2" id="KW-0812">Transmembrane</keyword>
<organism evidence="4 5">
    <name type="scientific">Lasiodiplodia hormozganensis</name>
    <dbReference type="NCBI Taxonomy" id="869390"/>
    <lineage>
        <taxon>Eukaryota</taxon>
        <taxon>Fungi</taxon>
        <taxon>Dikarya</taxon>
        <taxon>Ascomycota</taxon>
        <taxon>Pezizomycotina</taxon>
        <taxon>Dothideomycetes</taxon>
        <taxon>Dothideomycetes incertae sedis</taxon>
        <taxon>Botryosphaeriales</taxon>
        <taxon>Botryosphaeriaceae</taxon>
        <taxon>Lasiodiplodia</taxon>
    </lineage>
</organism>
<evidence type="ECO:0000313" key="5">
    <source>
        <dbReference type="Proteomes" id="UP001175001"/>
    </source>
</evidence>
<dbReference type="Pfam" id="PF24864">
    <property type="entry name" value="DUF7730"/>
    <property type="match status" value="2"/>
</dbReference>
<dbReference type="AlphaFoldDB" id="A0AA39YZB6"/>
<feature type="region of interest" description="Disordered" evidence="1">
    <location>
        <begin position="84"/>
        <end position="113"/>
    </location>
</feature>
<feature type="transmembrane region" description="Helical" evidence="2">
    <location>
        <begin position="21"/>
        <end position="38"/>
    </location>
</feature>
<evidence type="ECO:0000256" key="1">
    <source>
        <dbReference type="SAM" id="MobiDB-lite"/>
    </source>
</evidence>
<protein>
    <recommendedName>
        <fullName evidence="3">DUF7730 domain-containing protein</fullName>
    </recommendedName>
</protein>
<keyword evidence="2" id="KW-1133">Transmembrane helix</keyword>
<accession>A0AA39YZB6</accession>
<keyword evidence="5" id="KW-1185">Reference proteome</keyword>
<sequence length="446" mass="50272">MASKRQRYLYRPLYRGVIRPLGYCLLTPLVLVLVAVDICRECCCASARDRGTYYRSPLEAQREFEELCERLEKDYTPRPLLAEERPRPLTSCGGDGDDGDEKKEKSSAALPQDQSPFFTKLPAELRLRIYHEILGGKVIHLLLQPGRVGHVVCSGDSSIVRTAGDPDRRCIAAYMAPRERQLHQQQLDRQNLAANVAELPHRPHSCPAPLLVDDSVYRVYSTHHRAHDSHPRLLSNPTCSMHRPHSLLPSSLLPRHHSHLSSGLAFLLTCRRAYREAVDVLYAANVFDANHPQTLVLFARTLLPHRLAAIRELQVRWSWRLRERANARAPHLWWEQLWRDVVGGGRMSGLRAVWLSLELGSRFVGSGHGGDEEEDEAALAEEEGLLMPVADCLRGLKKFEVAVELESLHGALRCDAHRPSDLRNRLQGIVCAPPGKSQELRASVTC</sequence>
<evidence type="ECO:0000256" key="2">
    <source>
        <dbReference type="SAM" id="Phobius"/>
    </source>
</evidence>
<name>A0AA39YZB6_9PEZI</name>
<gene>
    <name evidence="4" type="ORF">DIS24_g3156</name>
</gene>
<comment type="caution">
    <text evidence="4">The sequence shown here is derived from an EMBL/GenBank/DDBJ whole genome shotgun (WGS) entry which is preliminary data.</text>
</comment>
<feature type="domain" description="DUF7730" evidence="3">
    <location>
        <begin position="111"/>
        <end position="171"/>
    </location>
</feature>